<proteinExistence type="predicted"/>
<reference evidence="1 2" key="1">
    <citation type="journal article" date="2021" name="Front. Genet.">
        <title>Chromosome-Level Genome Assembly Reveals Significant Gene Expansion in the Toll and IMD Signaling Pathways of Dendrolimus kikuchii.</title>
        <authorList>
            <person name="Zhou J."/>
            <person name="Wu P."/>
            <person name="Xiong Z."/>
            <person name="Liu N."/>
            <person name="Zhao N."/>
            <person name="Ji M."/>
            <person name="Qiu Y."/>
            <person name="Yang B."/>
        </authorList>
    </citation>
    <scope>NUCLEOTIDE SEQUENCE [LARGE SCALE GENOMIC DNA]</scope>
    <source>
        <strain evidence="1">Ann1</strain>
    </source>
</reference>
<evidence type="ECO:0000313" key="1">
    <source>
        <dbReference type="EMBL" id="KAJ0170572.1"/>
    </source>
</evidence>
<dbReference type="EMBL" id="CM034413">
    <property type="protein sequence ID" value="KAJ0170572.1"/>
    <property type="molecule type" value="Genomic_DNA"/>
</dbReference>
<gene>
    <name evidence="1" type="ORF">K1T71_013943</name>
</gene>
<keyword evidence="2" id="KW-1185">Reference proteome</keyword>
<evidence type="ECO:0000313" key="2">
    <source>
        <dbReference type="Proteomes" id="UP000824533"/>
    </source>
</evidence>
<comment type="caution">
    <text evidence="1">The sequence shown here is derived from an EMBL/GenBank/DDBJ whole genome shotgun (WGS) entry which is preliminary data.</text>
</comment>
<dbReference type="Proteomes" id="UP000824533">
    <property type="component" value="Linkage Group LG27"/>
</dbReference>
<protein>
    <submittedName>
        <fullName evidence="1">Uncharacterized protein</fullName>
    </submittedName>
</protein>
<sequence length="339" mass="37927">MVLGLILMTGASVTASILVLQMAVIPLIFKYSKCVQRKMVFSNCINYPRNPDYENPSNCNIVGGRNFSLEFMSVTDQQVIKLGSAIAANMLANLNDLCDKLGKERLPQPDGLVLEAPFNNLKDEIQSHPLSKLVSWLPYFKGTFVKPFTVSPEYAFTTDQYLPKVPDVPILMMHSKGDKIVPYDLAVKLHTAIEESRRNSGGLLVFHAFDKGLGLGHNSLCEAHNLQDIIRHTEYHRYAQPARGGKRGVRAEDKRLNSAPEGDSVNTTLNQRKRDSNTSVYTADKRCAYEVRLDLLLNALYSLSNNSILSLIDQNFKLCFAERSPDDIVPNVATQIYFP</sequence>
<name>A0ACC1CGK3_9NEOP</name>
<accession>A0ACC1CGK3</accession>
<organism evidence="1 2">
    <name type="scientific">Dendrolimus kikuchii</name>
    <dbReference type="NCBI Taxonomy" id="765133"/>
    <lineage>
        <taxon>Eukaryota</taxon>
        <taxon>Metazoa</taxon>
        <taxon>Ecdysozoa</taxon>
        <taxon>Arthropoda</taxon>
        <taxon>Hexapoda</taxon>
        <taxon>Insecta</taxon>
        <taxon>Pterygota</taxon>
        <taxon>Neoptera</taxon>
        <taxon>Endopterygota</taxon>
        <taxon>Lepidoptera</taxon>
        <taxon>Glossata</taxon>
        <taxon>Ditrysia</taxon>
        <taxon>Bombycoidea</taxon>
        <taxon>Lasiocampidae</taxon>
        <taxon>Dendrolimus</taxon>
    </lineage>
</organism>